<sequence>MFIIFKKSKTLQLIIHTFHSIHTQITSHPIISFSIFSLFLIQIFIFCSRSPPPLPPPSPVNDDKCNSGKVYVYELPSIFNSDLVGTCDDLDPWHWQCGVATNAGYGTTAVELAGIIPESLAQVWYRTNQFSSEIIFHNRILKHKCRTTEPESATVFYIPFYAGLAVGKYLFSDSTTSARDFHAEKLIEWVQTQPYWRRSNGSDHVIVLGRITWDFRRLTDPEKRWGSKFLNMPEMQNVTRLTIERAPGDYHDIGIPYPTGFHPRSVTDIRTWQTFVRTYNRTSLFTFVGAARDDVGDDIRGLLLRTCRNESVTGTCRVVDCAVTPCANGSSAIMESLLGSEFCLQPRGDSYTRRSVFDCMVAGAVPVLFWNRTMYDQYEWYLPEEPESYSVFIDHGDVSEGRKSIKEVLESYGREELRKMREKVIEIIPKIVYGDGSGSNGDMKDAFEIAVDRVLRRIKGEIDQRRRESDVNVAGN</sequence>
<proteinExistence type="predicted"/>
<protein>
    <submittedName>
        <fullName evidence="1">Uncharacterized protein</fullName>
    </submittedName>
</protein>
<reference evidence="1 2" key="2">
    <citation type="journal article" date="2022" name="Mol. Ecol. Resour.">
        <title>The genomes of chicory, endive, great burdock and yacon provide insights into Asteraceae paleo-polyploidization history and plant inulin production.</title>
        <authorList>
            <person name="Fan W."/>
            <person name="Wang S."/>
            <person name="Wang H."/>
            <person name="Wang A."/>
            <person name="Jiang F."/>
            <person name="Liu H."/>
            <person name="Zhao H."/>
            <person name="Xu D."/>
            <person name="Zhang Y."/>
        </authorList>
    </citation>
    <scope>NUCLEOTIDE SEQUENCE [LARGE SCALE GENOMIC DNA]</scope>
    <source>
        <strain evidence="2">cv. Niubang</strain>
    </source>
</reference>
<gene>
    <name evidence="1" type="ORF">L6452_10591</name>
</gene>
<reference evidence="2" key="1">
    <citation type="journal article" date="2022" name="Mol. Ecol. Resour.">
        <title>The genomes of chicory, endive, great burdock and yacon provide insights into Asteraceae palaeo-polyploidization history and plant inulin production.</title>
        <authorList>
            <person name="Fan W."/>
            <person name="Wang S."/>
            <person name="Wang H."/>
            <person name="Wang A."/>
            <person name="Jiang F."/>
            <person name="Liu H."/>
            <person name="Zhao H."/>
            <person name="Xu D."/>
            <person name="Zhang Y."/>
        </authorList>
    </citation>
    <scope>NUCLEOTIDE SEQUENCE [LARGE SCALE GENOMIC DNA]</scope>
    <source>
        <strain evidence="2">cv. Niubang</strain>
    </source>
</reference>
<evidence type="ECO:0000313" key="2">
    <source>
        <dbReference type="Proteomes" id="UP001055879"/>
    </source>
</evidence>
<comment type="caution">
    <text evidence="1">The sequence shown here is derived from an EMBL/GenBank/DDBJ whole genome shotgun (WGS) entry which is preliminary data.</text>
</comment>
<evidence type="ECO:0000313" key="1">
    <source>
        <dbReference type="EMBL" id="KAI3747875.1"/>
    </source>
</evidence>
<accession>A0ACB9DN13</accession>
<organism evidence="1 2">
    <name type="scientific">Arctium lappa</name>
    <name type="common">Greater burdock</name>
    <name type="synonym">Lappa major</name>
    <dbReference type="NCBI Taxonomy" id="4217"/>
    <lineage>
        <taxon>Eukaryota</taxon>
        <taxon>Viridiplantae</taxon>
        <taxon>Streptophyta</taxon>
        <taxon>Embryophyta</taxon>
        <taxon>Tracheophyta</taxon>
        <taxon>Spermatophyta</taxon>
        <taxon>Magnoliopsida</taxon>
        <taxon>eudicotyledons</taxon>
        <taxon>Gunneridae</taxon>
        <taxon>Pentapetalae</taxon>
        <taxon>asterids</taxon>
        <taxon>campanulids</taxon>
        <taxon>Asterales</taxon>
        <taxon>Asteraceae</taxon>
        <taxon>Carduoideae</taxon>
        <taxon>Cardueae</taxon>
        <taxon>Arctiinae</taxon>
        <taxon>Arctium</taxon>
    </lineage>
</organism>
<keyword evidence="2" id="KW-1185">Reference proteome</keyword>
<dbReference type="Proteomes" id="UP001055879">
    <property type="component" value="Linkage Group LG03"/>
</dbReference>
<dbReference type="EMBL" id="CM042049">
    <property type="protein sequence ID" value="KAI3747875.1"/>
    <property type="molecule type" value="Genomic_DNA"/>
</dbReference>
<name>A0ACB9DN13_ARCLA</name>